<dbReference type="PANTHER" id="PTHR43684:SF1">
    <property type="entry name" value="ENOYL-COA DELTA ISOMERASE 2"/>
    <property type="match status" value="1"/>
</dbReference>
<evidence type="ECO:0000256" key="2">
    <source>
        <dbReference type="ARBA" id="ARBA00023140"/>
    </source>
</evidence>
<keyword evidence="5" id="KW-1185">Reference proteome</keyword>
<dbReference type="PANTHER" id="PTHR43684">
    <property type="match status" value="1"/>
</dbReference>
<evidence type="ECO:0000313" key="5">
    <source>
        <dbReference type="Proteomes" id="UP000051913"/>
    </source>
</evidence>
<evidence type="ECO:0000313" key="4">
    <source>
        <dbReference type="EMBL" id="KRR13971.1"/>
    </source>
</evidence>
<dbReference type="Gene3D" id="3.90.226.10">
    <property type="entry name" value="2-enoyl-CoA Hydratase, Chain A, domain 1"/>
    <property type="match status" value="1"/>
</dbReference>
<keyword evidence="2" id="KW-0576">Peroxisome</keyword>
<name>A0A0R3M8N8_9BRAD</name>
<evidence type="ECO:0000256" key="1">
    <source>
        <dbReference type="ARBA" id="ARBA00004275"/>
    </source>
</evidence>
<protein>
    <submittedName>
        <fullName evidence="4">Enoyl-CoA hydratase</fullName>
    </submittedName>
</protein>
<reference evidence="4 5" key="1">
    <citation type="submission" date="2014-03" db="EMBL/GenBank/DDBJ databases">
        <title>Bradyrhizobium valentinum sp. nov., isolated from effective nodules of Lupinus mariae-josephae, a lupine endemic of basic-lime soils in Eastern Spain.</title>
        <authorList>
            <person name="Duran D."/>
            <person name="Rey L."/>
            <person name="Navarro A."/>
            <person name="Busquets A."/>
            <person name="Imperial J."/>
            <person name="Ruiz-Argueso T."/>
        </authorList>
    </citation>
    <scope>NUCLEOTIDE SEQUENCE [LARGE SCALE GENOMIC DNA]</scope>
    <source>
        <strain evidence="4 5">LmjM3</strain>
    </source>
</reference>
<comment type="caution">
    <text evidence="4">The sequence shown here is derived from an EMBL/GenBank/DDBJ whole genome shotgun (WGS) entry which is preliminary data.</text>
</comment>
<dbReference type="RefSeq" id="WP_057848483.1">
    <property type="nucleotide sequence ID" value="NZ_LLXX01000011.1"/>
</dbReference>
<dbReference type="OrthoDB" id="9797151at2"/>
<gene>
    <name evidence="4" type="ORF">CP49_33815</name>
</gene>
<dbReference type="InterPro" id="IPR051053">
    <property type="entry name" value="ECH/Chromodomain_protein"/>
</dbReference>
<proteinExistence type="predicted"/>
<dbReference type="SUPFAM" id="SSF52096">
    <property type="entry name" value="ClpP/crotonase"/>
    <property type="match status" value="1"/>
</dbReference>
<comment type="subcellular location">
    <subcellularLocation>
        <location evidence="1">Peroxisome</location>
    </subcellularLocation>
</comment>
<organism evidence="4 5">
    <name type="scientific">Bradyrhizobium valentinum</name>
    <dbReference type="NCBI Taxonomy" id="1518501"/>
    <lineage>
        <taxon>Bacteria</taxon>
        <taxon>Pseudomonadati</taxon>
        <taxon>Pseudomonadota</taxon>
        <taxon>Alphaproteobacteria</taxon>
        <taxon>Hyphomicrobiales</taxon>
        <taxon>Nitrobacteraceae</taxon>
        <taxon>Bradyrhizobium</taxon>
    </lineage>
</organism>
<accession>A0A0R3M8N8</accession>
<dbReference type="InterPro" id="IPR001753">
    <property type="entry name" value="Enoyl-CoA_hydra/iso"/>
</dbReference>
<dbReference type="EMBL" id="LLXX01000011">
    <property type="protein sequence ID" value="KRR13971.1"/>
    <property type="molecule type" value="Genomic_DNA"/>
</dbReference>
<dbReference type="CDD" id="cd06558">
    <property type="entry name" value="crotonase-like"/>
    <property type="match status" value="1"/>
</dbReference>
<sequence length="260" mass="27857">MSEHIKIEKSDGILSLTMARPDKKNALTNAMYGALADAMEAAETDPTVRVLLIRGEGDMFTAGNDVGEFAAIATGAFQGERHVGRFLQALAKSSRPLVAVVQGRAVGIGTTMLLHCDLVVLAENALLSTPFVNLALVPEAASSLLMPLRIGYARAYEMFALGDAVDAKSALAWGLANRVVPLDKLDAEAKALASRLAKQPAGAVSTTKRLMRNPELLLAQIKTESERFAERLTTAEAREAFVAFAERRPPDFLKLAKQPA</sequence>
<dbReference type="STRING" id="1518501.CQ10_14845"/>
<evidence type="ECO:0000256" key="3">
    <source>
        <dbReference type="ARBA" id="ARBA00023235"/>
    </source>
</evidence>
<dbReference type="InterPro" id="IPR029045">
    <property type="entry name" value="ClpP/crotonase-like_dom_sf"/>
</dbReference>
<keyword evidence="3" id="KW-0413">Isomerase</keyword>
<dbReference type="Proteomes" id="UP000051913">
    <property type="component" value="Unassembled WGS sequence"/>
</dbReference>
<dbReference type="GO" id="GO:0004165">
    <property type="term" value="F:delta(3)-delta(2)-enoyl-CoA isomerase activity"/>
    <property type="evidence" value="ECO:0007669"/>
    <property type="project" value="UniProtKB-ARBA"/>
</dbReference>
<dbReference type="AlphaFoldDB" id="A0A0R3M8N8"/>
<dbReference type="Pfam" id="PF00378">
    <property type="entry name" value="ECH_1"/>
    <property type="match status" value="1"/>
</dbReference>